<evidence type="ECO:0000313" key="4">
    <source>
        <dbReference type="Proteomes" id="UP000009376"/>
    </source>
</evidence>
<dbReference type="Proteomes" id="UP000009376">
    <property type="component" value="Unassembled WGS sequence"/>
</dbReference>
<keyword evidence="1" id="KW-0175">Coiled coil</keyword>
<protein>
    <submittedName>
        <fullName evidence="3">Uncharacterized protein</fullName>
    </submittedName>
</protein>
<organism evidence="3 4">
    <name type="scientific">Candidatus Parvarchaeum acidophilus ARMAN-5</name>
    <dbReference type="NCBI Taxonomy" id="662762"/>
    <lineage>
        <taxon>Archaea</taxon>
        <taxon>Candidatus Parvarchaeota</taxon>
        <taxon>Candidatus Parvarchaeum</taxon>
    </lineage>
</organism>
<gene>
    <name evidence="3" type="ORF">BJBARM5_0619</name>
</gene>
<feature type="transmembrane region" description="Helical" evidence="2">
    <location>
        <begin position="83"/>
        <end position="106"/>
    </location>
</feature>
<evidence type="ECO:0000256" key="2">
    <source>
        <dbReference type="SAM" id="Phobius"/>
    </source>
</evidence>
<keyword evidence="2" id="KW-0472">Membrane</keyword>
<feature type="coiled-coil region" evidence="1">
    <location>
        <begin position="27"/>
        <end position="54"/>
    </location>
</feature>
<reference evidence="3 4" key="1">
    <citation type="journal article" date="2010" name="Proc. Natl. Acad. Sci. U.S.A.">
        <title>Enigmatic, ultrasmall, uncultivated Archaea.</title>
        <authorList>
            <person name="Baker B.J."/>
            <person name="Comolli L.R."/>
            <person name="Dick G.J."/>
            <person name="Hauser L.J."/>
            <person name="Hyatt D."/>
            <person name="Dill B.D."/>
            <person name="Land M.L."/>
            <person name="Verberkmoes N.C."/>
            <person name="Hettich R.L."/>
            <person name="Banfield J.F."/>
        </authorList>
    </citation>
    <scope>NUCLEOTIDE SEQUENCE [LARGE SCALE GENOMIC DNA]</scope>
</reference>
<dbReference type="EMBL" id="GG745557">
    <property type="protein sequence ID" value="EFD92661.1"/>
    <property type="molecule type" value="Genomic_DNA"/>
</dbReference>
<name>D6GVV0_PARA5</name>
<evidence type="ECO:0000256" key="1">
    <source>
        <dbReference type="SAM" id="Coils"/>
    </source>
</evidence>
<feature type="transmembrane region" description="Helical" evidence="2">
    <location>
        <begin position="57"/>
        <end position="77"/>
    </location>
</feature>
<accession>D6GVV0</accession>
<keyword evidence="2" id="KW-1133">Transmembrane helix</keyword>
<sequence length="139" mass="15788">MVGITETDSPYYKNESKLMGVKNAVTNSKLEDMLEGLKRKADKIQIKANKIHKENTVAFLGGWGILIGGLLSSLPLYNVNPEVSNYVFFGSFISGIASILGSSFLLHKEDTYKNKAYLYKKEYEDSLEEYQQLKKHLYH</sequence>
<dbReference type="AlphaFoldDB" id="D6GVV0"/>
<proteinExistence type="predicted"/>
<keyword evidence="2" id="KW-0812">Transmembrane</keyword>
<evidence type="ECO:0000313" key="3">
    <source>
        <dbReference type="EMBL" id="EFD92661.1"/>
    </source>
</evidence>